<dbReference type="PANTHER" id="PTHR42716">
    <property type="entry name" value="L-ASPARTATE OXIDASE"/>
    <property type="match status" value="1"/>
</dbReference>
<feature type="region of interest" description="Disordered" evidence="12">
    <location>
        <begin position="486"/>
        <end position="510"/>
    </location>
</feature>
<feature type="compositionally biased region" description="Basic and acidic residues" evidence="12">
    <location>
        <begin position="486"/>
        <end position="499"/>
    </location>
</feature>
<evidence type="ECO:0000259" key="15">
    <source>
        <dbReference type="Pfam" id="PF02910"/>
    </source>
</evidence>
<dbReference type="Pfam" id="PF00890">
    <property type="entry name" value="FAD_binding_2"/>
    <property type="match status" value="1"/>
</dbReference>
<comment type="catalytic activity">
    <reaction evidence="9">
        <text>L-aspartate + O2 = iminosuccinate + H2O2</text>
        <dbReference type="Rhea" id="RHEA:25876"/>
        <dbReference type="ChEBI" id="CHEBI:15379"/>
        <dbReference type="ChEBI" id="CHEBI:16240"/>
        <dbReference type="ChEBI" id="CHEBI:29991"/>
        <dbReference type="ChEBI" id="CHEBI:77875"/>
        <dbReference type="EC" id="1.4.3.16"/>
    </reaction>
    <physiologicalReaction direction="left-to-right" evidence="9">
        <dbReference type="Rhea" id="RHEA:25877"/>
    </physiologicalReaction>
</comment>
<dbReference type="NCBIfam" id="NF005701">
    <property type="entry name" value="PRK07512.1"/>
    <property type="match status" value="1"/>
</dbReference>
<dbReference type="EC" id="1.4.3.16" evidence="4 10"/>
<comment type="subcellular location">
    <subcellularLocation>
        <location evidence="11">Cytoplasm</location>
    </subcellularLocation>
</comment>
<evidence type="ECO:0000256" key="5">
    <source>
        <dbReference type="ARBA" id="ARBA00022630"/>
    </source>
</evidence>
<dbReference type="Proteomes" id="UP001161390">
    <property type="component" value="Unassembled WGS sequence"/>
</dbReference>
<dbReference type="Pfam" id="PF02910">
    <property type="entry name" value="Succ_DH_flav_C"/>
    <property type="match status" value="1"/>
</dbReference>
<dbReference type="InterPro" id="IPR027477">
    <property type="entry name" value="Succ_DH/fumarate_Rdtase_cat_sf"/>
</dbReference>
<dbReference type="SUPFAM" id="SSF56425">
    <property type="entry name" value="Succinate dehydrogenase/fumarate reductase flavoprotein, catalytic domain"/>
    <property type="match status" value="1"/>
</dbReference>
<reference evidence="16" key="2">
    <citation type="submission" date="2023-01" db="EMBL/GenBank/DDBJ databases">
        <title>Draft genome sequence of Algimonas porphyrae strain NBRC 108216.</title>
        <authorList>
            <person name="Sun Q."/>
            <person name="Mori K."/>
        </authorList>
    </citation>
    <scope>NUCLEOTIDE SEQUENCE</scope>
    <source>
        <strain evidence="16">NBRC 108216</strain>
    </source>
</reference>
<evidence type="ECO:0000313" key="17">
    <source>
        <dbReference type="Proteomes" id="UP001161390"/>
    </source>
</evidence>
<dbReference type="InterPro" id="IPR005288">
    <property type="entry name" value="NadB"/>
</dbReference>
<keyword evidence="17" id="KW-1185">Reference proteome</keyword>
<dbReference type="NCBIfam" id="TIGR00551">
    <property type="entry name" value="nadB"/>
    <property type="match status" value="1"/>
</dbReference>
<evidence type="ECO:0000256" key="12">
    <source>
        <dbReference type="SAM" id="MobiDB-lite"/>
    </source>
</evidence>
<feature type="transmembrane region" description="Helical" evidence="13">
    <location>
        <begin position="12"/>
        <end position="32"/>
    </location>
</feature>
<dbReference type="SUPFAM" id="SSF51905">
    <property type="entry name" value="FAD/NAD(P)-binding domain"/>
    <property type="match status" value="1"/>
</dbReference>
<dbReference type="EMBL" id="BSNJ01000001">
    <property type="protein sequence ID" value="GLQ19575.1"/>
    <property type="molecule type" value="Genomic_DNA"/>
</dbReference>
<evidence type="ECO:0000256" key="9">
    <source>
        <dbReference type="ARBA" id="ARBA00048305"/>
    </source>
</evidence>
<keyword evidence="13" id="KW-1133">Transmembrane helix</keyword>
<organism evidence="16 17">
    <name type="scientific">Algimonas porphyrae</name>
    <dbReference type="NCBI Taxonomy" id="1128113"/>
    <lineage>
        <taxon>Bacteria</taxon>
        <taxon>Pseudomonadati</taxon>
        <taxon>Pseudomonadota</taxon>
        <taxon>Alphaproteobacteria</taxon>
        <taxon>Maricaulales</taxon>
        <taxon>Robiginitomaculaceae</taxon>
        <taxon>Algimonas</taxon>
    </lineage>
</organism>
<proteinExistence type="inferred from homology"/>
<dbReference type="PIRSF" id="PIRSF000171">
    <property type="entry name" value="SDHA_APRA_LASPO"/>
    <property type="match status" value="1"/>
</dbReference>
<evidence type="ECO:0000313" key="16">
    <source>
        <dbReference type="EMBL" id="GLQ19575.1"/>
    </source>
</evidence>
<dbReference type="InterPro" id="IPR015939">
    <property type="entry name" value="Fum_Rdtase/Succ_DH_flav-like_C"/>
</dbReference>
<evidence type="ECO:0000256" key="3">
    <source>
        <dbReference type="ARBA" id="ARBA00008562"/>
    </source>
</evidence>
<keyword evidence="6 11" id="KW-0662">Pyridine nucleotide biosynthesis</keyword>
<dbReference type="Gene3D" id="3.50.50.60">
    <property type="entry name" value="FAD/NAD(P)-binding domain"/>
    <property type="match status" value="1"/>
</dbReference>
<keyword evidence="13" id="KW-0812">Transmembrane</keyword>
<evidence type="ECO:0000256" key="7">
    <source>
        <dbReference type="ARBA" id="ARBA00022827"/>
    </source>
</evidence>
<dbReference type="PANTHER" id="PTHR42716:SF2">
    <property type="entry name" value="L-ASPARTATE OXIDASE, CHLOROPLASTIC"/>
    <property type="match status" value="1"/>
</dbReference>
<dbReference type="Gene3D" id="3.90.700.10">
    <property type="entry name" value="Succinate dehydrogenase/fumarate reductase flavoprotein, catalytic domain"/>
    <property type="match status" value="1"/>
</dbReference>
<reference evidence="16" key="1">
    <citation type="journal article" date="2014" name="Int. J. Syst. Evol. Microbiol.">
        <title>Complete genome of a new Firmicutes species belonging to the dominant human colonic microbiota ('Ruminococcus bicirculans') reveals two chromosomes and a selective capacity to utilize plant glucans.</title>
        <authorList>
            <consortium name="NISC Comparative Sequencing Program"/>
            <person name="Wegmann U."/>
            <person name="Louis P."/>
            <person name="Goesmann A."/>
            <person name="Henrissat B."/>
            <person name="Duncan S.H."/>
            <person name="Flint H.J."/>
        </authorList>
    </citation>
    <scope>NUCLEOTIDE SEQUENCE</scope>
    <source>
        <strain evidence="16">NBRC 108216</strain>
    </source>
</reference>
<keyword evidence="5 11" id="KW-0285">Flavoprotein</keyword>
<dbReference type="Gene3D" id="1.20.58.100">
    <property type="entry name" value="Fumarate reductase/succinate dehydrogenase flavoprotein-like, C-terminal domain"/>
    <property type="match status" value="1"/>
</dbReference>
<protein>
    <recommendedName>
        <fullName evidence="4 10">L-aspartate oxidase</fullName>
        <ecNumber evidence="4 10">1.4.3.16</ecNumber>
    </recommendedName>
</protein>
<keyword evidence="8 11" id="KW-0560">Oxidoreductase</keyword>
<name>A0ABQ5UWC5_9PROT</name>
<comment type="function">
    <text evidence="11">Catalyzes the oxidation of L-aspartate to iminoaspartate.</text>
</comment>
<comment type="pathway">
    <text evidence="2 11">Cofactor biosynthesis; NAD(+) biosynthesis; iminoaspartate from L-aspartate (oxidase route): step 1/1.</text>
</comment>
<dbReference type="InterPro" id="IPR036188">
    <property type="entry name" value="FAD/NAD-bd_sf"/>
</dbReference>
<evidence type="ECO:0000256" key="6">
    <source>
        <dbReference type="ARBA" id="ARBA00022642"/>
    </source>
</evidence>
<evidence type="ECO:0000256" key="2">
    <source>
        <dbReference type="ARBA" id="ARBA00004950"/>
    </source>
</evidence>
<gene>
    <name evidence="16" type="primary">nadB</name>
    <name evidence="16" type="ORF">GCM10007854_05300</name>
</gene>
<sequence>MNTAIGTLDRKRLPAGSVLVVGAGLAGLYLALKLAPRPVYVLTSRRSSKGAASAWAQGGIAAALSSEDSAESHASDTIAAGDGLVDPVIARLVAEQGAERVHDLDRLGVPFDRNEQGELYLSLEAAHSMPRVARVKGDTAGREIITVMVRQAQDADHVEGLIGWRAESLLLDGQGGIAGAMARRDDGALLALEADVTVLATGGVGGLFSVTTNPRTARGDALGMAAVVGAVMRDMEFVQFHPTAIDIGRDPAPLATEALRGEGATLVSANGRRFMQRYSPQGELAPRDDVARAIFAEIQAGRQPFLDCRKSIGAHFPDEFPTVFQSCISADIDPRRDLIPVAPAVHYHMGGLATDSHGATSLPGLYAIGECAATGLHGANRLASNSLLEAVVFGGRAAEHINAMTVPERRADGVRVQPWLSMGPDVSQSLRNSMTELCGVQRSAAGLNRLLDIIDELIARVGRANPLIASHMIAAAALAREESRGGHYRADFPDQDKTSRSSFMTYDRLE</sequence>
<comment type="similarity">
    <text evidence="3 11">Belongs to the FAD-dependent oxidoreductase 2 family. NadB subfamily.</text>
</comment>
<feature type="domain" description="Fumarate reductase/succinate dehydrogenase flavoprotein-like C-terminal" evidence="15">
    <location>
        <begin position="467"/>
        <end position="497"/>
    </location>
</feature>
<evidence type="ECO:0000256" key="4">
    <source>
        <dbReference type="ARBA" id="ARBA00012173"/>
    </source>
</evidence>
<feature type="domain" description="FAD-dependent oxidoreductase 2 FAD-binding" evidence="14">
    <location>
        <begin position="18"/>
        <end position="387"/>
    </location>
</feature>
<dbReference type="InterPro" id="IPR037099">
    <property type="entry name" value="Fum_R/Succ_DH_flav-like_C_sf"/>
</dbReference>
<comment type="cofactor">
    <cofactor evidence="1 11">
        <name>FAD</name>
        <dbReference type="ChEBI" id="CHEBI:57692"/>
    </cofactor>
</comment>
<evidence type="ECO:0000256" key="11">
    <source>
        <dbReference type="RuleBase" id="RU362049"/>
    </source>
</evidence>
<evidence type="ECO:0000256" key="8">
    <source>
        <dbReference type="ARBA" id="ARBA00023002"/>
    </source>
</evidence>
<comment type="caution">
    <text evidence="16">The sequence shown here is derived from an EMBL/GenBank/DDBJ whole genome shotgun (WGS) entry which is preliminary data.</text>
</comment>
<evidence type="ECO:0000259" key="14">
    <source>
        <dbReference type="Pfam" id="PF00890"/>
    </source>
</evidence>
<evidence type="ECO:0000256" key="10">
    <source>
        <dbReference type="NCBIfam" id="TIGR00551"/>
    </source>
</evidence>
<dbReference type="SUPFAM" id="SSF46977">
    <property type="entry name" value="Succinate dehydrogenase/fumarate reductase flavoprotein C-terminal domain"/>
    <property type="match status" value="1"/>
</dbReference>
<keyword evidence="13" id="KW-0472">Membrane</keyword>
<dbReference type="RefSeq" id="WP_284369346.1">
    <property type="nucleotide sequence ID" value="NZ_BSNJ01000001.1"/>
</dbReference>
<dbReference type="PRINTS" id="PR00368">
    <property type="entry name" value="FADPNR"/>
</dbReference>
<dbReference type="InterPro" id="IPR003953">
    <property type="entry name" value="FAD-dep_OxRdtase_2_FAD-bd"/>
</dbReference>
<evidence type="ECO:0000256" key="13">
    <source>
        <dbReference type="SAM" id="Phobius"/>
    </source>
</evidence>
<evidence type="ECO:0000256" key="1">
    <source>
        <dbReference type="ARBA" id="ARBA00001974"/>
    </source>
</evidence>
<accession>A0ABQ5UWC5</accession>
<keyword evidence="7 11" id="KW-0274">FAD</keyword>